<accession>A0ABW0U774</accession>
<dbReference type="Proteomes" id="UP001596143">
    <property type="component" value="Unassembled WGS sequence"/>
</dbReference>
<gene>
    <name evidence="1" type="ORF">ACFPTR_04660</name>
</gene>
<reference evidence="2" key="1">
    <citation type="journal article" date="2019" name="Int. J. Syst. Evol. Microbiol.">
        <title>The Global Catalogue of Microorganisms (GCM) 10K type strain sequencing project: providing services to taxonomists for standard genome sequencing and annotation.</title>
        <authorList>
            <consortium name="The Broad Institute Genomics Platform"/>
            <consortium name="The Broad Institute Genome Sequencing Center for Infectious Disease"/>
            <person name="Wu L."/>
            <person name="Ma J."/>
        </authorList>
    </citation>
    <scope>NUCLEOTIDE SEQUENCE [LARGE SCALE GENOMIC DNA]</scope>
    <source>
        <strain evidence="2">CGMCC 1.15790</strain>
    </source>
</reference>
<evidence type="ECO:0000313" key="1">
    <source>
        <dbReference type="EMBL" id="MFC5628186.1"/>
    </source>
</evidence>
<name>A0ABW0U774_9BACI</name>
<sequence>MAFGIDKEELNAWKEKALRGDVAFLTHFWYDERFPEYNSVTKVACADVRKLIHWGKKYGLKKEWLHNRQPFPHFDLLGERQVYILQEEGELDQIERFIYRKRKV</sequence>
<organism evidence="1 2">
    <name type="scientific">Aliibacillus thermotolerans</name>
    <dbReference type="NCBI Taxonomy" id="1834418"/>
    <lineage>
        <taxon>Bacteria</taxon>
        <taxon>Bacillati</taxon>
        <taxon>Bacillota</taxon>
        <taxon>Bacilli</taxon>
        <taxon>Bacillales</taxon>
        <taxon>Bacillaceae</taxon>
        <taxon>Aliibacillus</taxon>
    </lineage>
</organism>
<keyword evidence="2" id="KW-1185">Reference proteome</keyword>
<dbReference type="RefSeq" id="WP_270897455.1">
    <property type="nucleotide sequence ID" value="NZ_JBHSPF010000018.1"/>
</dbReference>
<comment type="caution">
    <text evidence="1">The sequence shown here is derived from an EMBL/GenBank/DDBJ whole genome shotgun (WGS) entry which is preliminary data.</text>
</comment>
<evidence type="ECO:0000313" key="2">
    <source>
        <dbReference type="Proteomes" id="UP001596143"/>
    </source>
</evidence>
<protein>
    <recommendedName>
        <fullName evidence="3">YneQ</fullName>
    </recommendedName>
</protein>
<evidence type="ECO:0008006" key="3">
    <source>
        <dbReference type="Google" id="ProtNLM"/>
    </source>
</evidence>
<proteinExistence type="predicted"/>
<dbReference type="EMBL" id="JBHSPF010000018">
    <property type="protein sequence ID" value="MFC5628186.1"/>
    <property type="molecule type" value="Genomic_DNA"/>
</dbReference>